<sequence length="261" mass="30274">MQKWLISLEKDHVRREHFFAQPDTADFTVFSAMNTMQESWENLTALFDLNRFQQYYGRVVTKGEVGCTLSHLAVYQQIVGDATISENDYCLVCEDDVLFNQGFQRHLETLLTQKPQADVILVGQSKIDHFEASELEINYPTTFACCAKKIAHSSFYYAYPYKNYFAGTVAYLIKKSAARVFIEQSQQGQRPFWLADDFILFGRDFCLDIMVVRPLLAIENPALVSNLEANRGSVSHHLWQKWLKYPLKKWLAIQRNFQIKG</sequence>
<evidence type="ECO:0000313" key="2">
    <source>
        <dbReference type="EMBL" id="AMK08091.1"/>
    </source>
</evidence>
<dbReference type="Pfam" id="PF01755">
    <property type="entry name" value="Glyco_transf_25"/>
    <property type="match status" value="1"/>
</dbReference>
<evidence type="ECO:0000259" key="1">
    <source>
        <dbReference type="Pfam" id="PF01755"/>
    </source>
</evidence>
<dbReference type="EMBL" id="KP660252">
    <property type="protein sequence ID" value="AMK08091.1"/>
    <property type="molecule type" value="Genomic_DNA"/>
</dbReference>
<dbReference type="RefSeq" id="WP_071522896.1">
    <property type="nucleotide sequence ID" value="NZ_JACDXE010000002.1"/>
</dbReference>
<dbReference type="InterPro" id="IPR002654">
    <property type="entry name" value="Glyco_trans_25"/>
</dbReference>
<reference evidence="2" key="1">
    <citation type="submission" date="2015-01" db="EMBL/GenBank/DDBJ databases">
        <title>Draft genome sequence of Pasteurella multocida isolated from alpaca pneumonia.</title>
        <authorList>
            <person name="Maturrano L."/>
            <person name="Hurtado R."/>
            <person name="Allasi N."/>
            <person name="Juscamayta E."/>
            <person name="Fernandez D."/>
            <person name="Maximiliano J."/>
            <person name="Rimac R."/>
            <person name="Rosadio R."/>
        </authorList>
    </citation>
    <scope>NUCLEOTIDE SEQUENCE</scope>
    <source>
        <strain evidence="2">UNMSM</strain>
    </source>
</reference>
<protein>
    <submittedName>
        <fullName evidence="2">PM0509 protein</fullName>
    </submittedName>
</protein>
<dbReference type="AlphaFoldDB" id="A0A126QE43"/>
<name>A0A126QE43_PASMD</name>
<gene>
    <name evidence="2" type="primary">PM0509</name>
</gene>
<proteinExistence type="predicted"/>
<organism evidence="2">
    <name type="scientific">Pasteurella multocida</name>
    <dbReference type="NCBI Taxonomy" id="747"/>
    <lineage>
        <taxon>Bacteria</taxon>
        <taxon>Pseudomonadati</taxon>
        <taxon>Pseudomonadota</taxon>
        <taxon>Gammaproteobacteria</taxon>
        <taxon>Pasteurellales</taxon>
        <taxon>Pasteurellaceae</taxon>
        <taxon>Pasteurella</taxon>
    </lineage>
</organism>
<accession>A0A126QE43</accession>
<feature type="domain" description="Glycosyl transferase family 25" evidence="1">
    <location>
        <begin position="2"/>
        <end position="189"/>
    </location>
</feature>
<dbReference type="CDD" id="cd06532">
    <property type="entry name" value="Glyco_transf_25"/>
    <property type="match status" value="1"/>
</dbReference>